<dbReference type="SUPFAM" id="SSF54001">
    <property type="entry name" value="Cysteine proteinases"/>
    <property type="match status" value="1"/>
</dbReference>
<evidence type="ECO:0000256" key="2">
    <source>
        <dbReference type="ARBA" id="ARBA00022670"/>
    </source>
</evidence>
<dbReference type="PRINTS" id="PR00705">
    <property type="entry name" value="PAPAIN"/>
</dbReference>
<evidence type="ECO:0000259" key="8">
    <source>
        <dbReference type="SMART" id="SM00645"/>
    </source>
</evidence>
<dbReference type="PROSITE" id="PS00639">
    <property type="entry name" value="THIOL_PROTEASE_HIS"/>
    <property type="match status" value="1"/>
</dbReference>
<dbReference type="EMBL" id="GDJX01019241">
    <property type="protein sequence ID" value="JAT48695.1"/>
    <property type="molecule type" value="Transcribed_RNA"/>
</dbReference>
<dbReference type="Pfam" id="PF00112">
    <property type="entry name" value="Peptidase_C1"/>
    <property type="match status" value="1"/>
</dbReference>
<evidence type="ECO:0000256" key="3">
    <source>
        <dbReference type="ARBA" id="ARBA00022729"/>
    </source>
</evidence>
<reference evidence="10" key="1">
    <citation type="submission" date="2015-07" db="EMBL/GenBank/DDBJ databases">
        <title>Transcriptome Assembly of Anthurium amnicola.</title>
        <authorList>
            <person name="Suzuki J."/>
        </authorList>
    </citation>
    <scope>NUCLEOTIDE SEQUENCE</scope>
</reference>
<keyword evidence="4" id="KW-0378">Hydrolase</keyword>
<evidence type="ECO:0000256" key="7">
    <source>
        <dbReference type="SAM" id="SignalP"/>
    </source>
</evidence>
<keyword evidence="2" id="KW-0645">Protease</keyword>
<dbReference type="InterPro" id="IPR013128">
    <property type="entry name" value="Peptidase_C1A"/>
</dbReference>
<dbReference type="InterPro" id="IPR000169">
    <property type="entry name" value="Pept_cys_AS"/>
</dbReference>
<protein>
    <submittedName>
        <fullName evidence="10">Cysteine proteinase RD21a</fullName>
    </submittedName>
</protein>
<evidence type="ECO:0000256" key="1">
    <source>
        <dbReference type="ARBA" id="ARBA00008455"/>
    </source>
</evidence>
<evidence type="ECO:0000256" key="5">
    <source>
        <dbReference type="ARBA" id="ARBA00022807"/>
    </source>
</evidence>
<dbReference type="SMART" id="SM00848">
    <property type="entry name" value="Inhibitor_I29"/>
    <property type="match status" value="1"/>
</dbReference>
<gene>
    <name evidence="10" type="primary">RD21A_5</name>
    <name evidence="10" type="ORF">g.106152</name>
</gene>
<organism evidence="10">
    <name type="scientific">Anthurium amnicola</name>
    <dbReference type="NCBI Taxonomy" id="1678845"/>
    <lineage>
        <taxon>Eukaryota</taxon>
        <taxon>Viridiplantae</taxon>
        <taxon>Streptophyta</taxon>
        <taxon>Embryophyta</taxon>
        <taxon>Tracheophyta</taxon>
        <taxon>Spermatophyta</taxon>
        <taxon>Magnoliopsida</taxon>
        <taxon>Liliopsida</taxon>
        <taxon>Araceae</taxon>
        <taxon>Pothoideae</taxon>
        <taxon>Potheae</taxon>
        <taxon>Anthurium</taxon>
    </lineage>
</organism>
<keyword evidence="5" id="KW-0788">Thiol protease</keyword>
<keyword evidence="3 7" id="KW-0732">Signal</keyword>
<dbReference type="InterPro" id="IPR025660">
    <property type="entry name" value="Pept_his_AS"/>
</dbReference>
<dbReference type="Pfam" id="PF08246">
    <property type="entry name" value="Inhibitor_I29"/>
    <property type="match status" value="1"/>
</dbReference>
<dbReference type="SMART" id="SM00645">
    <property type="entry name" value="Pept_C1"/>
    <property type="match status" value="1"/>
</dbReference>
<dbReference type="AlphaFoldDB" id="A0A1D1Y238"/>
<dbReference type="PROSITE" id="PS00640">
    <property type="entry name" value="THIOL_PROTEASE_ASN"/>
    <property type="match status" value="1"/>
</dbReference>
<proteinExistence type="inferred from homology"/>
<dbReference type="PANTHER" id="PTHR12411">
    <property type="entry name" value="CYSTEINE PROTEASE FAMILY C1-RELATED"/>
    <property type="match status" value="1"/>
</dbReference>
<dbReference type="CDD" id="cd02248">
    <property type="entry name" value="Peptidase_C1A"/>
    <property type="match status" value="1"/>
</dbReference>
<dbReference type="InterPro" id="IPR000668">
    <property type="entry name" value="Peptidase_C1A_C"/>
</dbReference>
<evidence type="ECO:0000313" key="10">
    <source>
        <dbReference type="EMBL" id="JAT48695.1"/>
    </source>
</evidence>
<evidence type="ECO:0000259" key="9">
    <source>
        <dbReference type="SMART" id="SM00848"/>
    </source>
</evidence>
<feature type="domain" description="Peptidase C1A papain C-terminal" evidence="8">
    <location>
        <begin position="139"/>
        <end position="354"/>
    </location>
</feature>
<evidence type="ECO:0000256" key="4">
    <source>
        <dbReference type="ARBA" id="ARBA00022801"/>
    </source>
</evidence>
<dbReference type="InterPro" id="IPR038765">
    <property type="entry name" value="Papain-like_cys_pep_sf"/>
</dbReference>
<dbReference type="FunFam" id="3.90.70.10:FF:000067">
    <property type="entry name" value="Senescence-specific cysteine protease"/>
    <property type="match status" value="1"/>
</dbReference>
<evidence type="ECO:0000256" key="6">
    <source>
        <dbReference type="ARBA" id="ARBA00023157"/>
    </source>
</evidence>
<feature type="signal peptide" evidence="7">
    <location>
        <begin position="1"/>
        <end position="22"/>
    </location>
</feature>
<dbReference type="PROSITE" id="PS00139">
    <property type="entry name" value="THIOL_PROTEASE_CYS"/>
    <property type="match status" value="1"/>
</dbReference>
<dbReference type="InterPro" id="IPR039417">
    <property type="entry name" value="Peptidase_C1A_papain-like"/>
</dbReference>
<comment type="similarity">
    <text evidence="1">Belongs to the peptidase C1 family.</text>
</comment>
<keyword evidence="6" id="KW-1015">Disulfide bond</keyword>
<feature type="domain" description="Cathepsin propeptide inhibitor" evidence="9">
    <location>
        <begin position="50"/>
        <end position="108"/>
    </location>
</feature>
<dbReference type="GO" id="GO:0008234">
    <property type="term" value="F:cysteine-type peptidase activity"/>
    <property type="evidence" value="ECO:0007669"/>
    <property type="project" value="UniProtKB-KW"/>
</dbReference>
<dbReference type="InterPro" id="IPR013201">
    <property type="entry name" value="Prot_inhib_I29"/>
</dbReference>
<sequence>MGLIRANIIILIFLSIVTLSLAIDMSTLIYGEGNNVESFLRSEEEMEWLYREWMLTQNKSYNTLEEKKRRFEIFKDNVLFIDEHNNPNNNHTFTVGLNNFADLTNEEYQSTYLNTQINMSELLSMPISKRYQVNQGDNLPYYVDWRYNGAVGPVKFQGICESCWAFSAVATVEGLNQIQTGNLITLSEQELVDCDKGNNGCHRGFPHKAYQYMITNRGIDSDINYPYISQNGIEGACKWNKAQFASIDRYEYGPLNNERAMMKAVAYQPISVAVESTSRAFQLYTSGIFTQYCGTAIDHAVTIVGYGTENYVDYWIVKNSWSSKWGESGYIRMQRNVASRDGKCGIAKYFTYPVKTSFPMKQFQAFEDVNERKSVA</sequence>
<feature type="chain" id="PRO_5018612843" evidence="7">
    <location>
        <begin position="23"/>
        <end position="376"/>
    </location>
</feature>
<name>A0A1D1Y238_9ARAE</name>
<dbReference type="Gene3D" id="3.90.70.10">
    <property type="entry name" value="Cysteine proteinases"/>
    <property type="match status" value="1"/>
</dbReference>
<dbReference type="InterPro" id="IPR025661">
    <property type="entry name" value="Pept_asp_AS"/>
</dbReference>
<dbReference type="GO" id="GO:0006508">
    <property type="term" value="P:proteolysis"/>
    <property type="evidence" value="ECO:0007669"/>
    <property type="project" value="UniProtKB-KW"/>
</dbReference>
<accession>A0A1D1Y238</accession>